<sequence>MTKNEQMLAALQQSWSIETSSKWTKDNPAAGQCGVTALVVSDWLGGEILKTQLPDGWHYYNRIEGIRCDFTASQFSAKIPYSDTPSSREEAFTDTNERQYECLKEKVAAAHN</sequence>
<gene>
    <name evidence="1" type="ORF">GKZ89_12520</name>
</gene>
<name>A0A7X2S5Y1_9BACI</name>
<dbReference type="Proteomes" id="UP000434639">
    <property type="component" value="Unassembled WGS sequence"/>
</dbReference>
<evidence type="ECO:0000313" key="1">
    <source>
        <dbReference type="EMBL" id="MTH54227.1"/>
    </source>
</evidence>
<dbReference type="AlphaFoldDB" id="A0A7X2S5Y1"/>
<evidence type="ECO:0008006" key="3">
    <source>
        <dbReference type="Google" id="ProtNLM"/>
    </source>
</evidence>
<evidence type="ECO:0000313" key="2">
    <source>
        <dbReference type="Proteomes" id="UP000434639"/>
    </source>
</evidence>
<accession>A0A7X2S5Y1</accession>
<dbReference type="OrthoDB" id="9792518at2"/>
<comment type="caution">
    <text evidence="1">The sequence shown here is derived from an EMBL/GenBank/DDBJ whole genome shotgun (WGS) entry which is preliminary data.</text>
</comment>
<organism evidence="1 2">
    <name type="scientific">Metabacillus mangrovi</name>
    <dbReference type="NCBI Taxonomy" id="1491830"/>
    <lineage>
        <taxon>Bacteria</taxon>
        <taxon>Bacillati</taxon>
        <taxon>Bacillota</taxon>
        <taxon>Bacilli</taxon>
        <taxon>Bacillales</taxon>
        <taxon>Bacillaceae</taxon>
        <taxon>Metabacillus</taxon>
    </lineage>
</organism>
<keyword evidence="2" id="KW-1185">Reference proteome</keyword>
<proteinExistence type="predicted"/>
<dbReference type="EMBL" id="WMIB01000012">
    <property type="protein sequence ID" value="MTH54227.1"/>
    <property type="molecule type" value="Genomic_DNA"/>
</dbReference>
<dbReference type="InterPro" id="IPR056238">
    <property type="entry name" value="YunG-like"/>
</dbReference>
<reference evidence="1 2" key="1">
    <citation type="journal article" date="2017" name="Int. J. Syst. Evol. Microbiol.">
        <title>Bacillus mangrovi sp. nov., isolated from a sediment sample from a mangrove forest.</title>
        <authorList>
            <person name="Gupta V."/>
            <person name="Singh P.K."/>
            <person name="Korpole S."/>
            <person name="Tanuku N.R.S."/>
            <person name="Pinnaka A.K."/>
        </authorList>
    </citation>
    <scope>NUCLEOTIDE SEQUENCE [LARGE SCALE GENOMIC DNA]</scope>
    <source>
        <strain evidence="1 2">KCTC 33872</strain>
    </source>
</reference>
<dbReference type="RefSeq" id="WP_155112745.1">
    <property type="nucleotide sequence ID" value="NZ_WMIB01000012.1"/>
</dbReference>
<dbReference type="Pfam" id="PF24585">
    <property type="entry name" value="YunG"/>
    <property type="match status" value="1"/>
</dbReference>
<protein>
    <recommendedName>
        <fullName evidence="3">YunG</fullName>
    </recommendedName>
</protein>